<evidence type="ECO:0000256" key="16">
    <source>
        <dbReference type="ARBA" id="ARBA00023136"/>
    </source>
</evidence>
<evidence type="ECO:0000256" key="17">
    <source>
        <dbReference type="ARBA" id="ARBA00023170"/>
    </source>
</evidence>
<dbReference type="Pfam" id="PF00560">
    <property type="entry name" value="LRR_1"/>
    <property type="match status" value="6"/>
</dbReference>
<keyword evidence="14 21" id="KW-0067">ATP-binding</keyword>
<dbReference type="FunFam" id="3.30.200.20:FF:000432">
    <property type="entry name" value="LRR receptor-like serine/threonine-protein kinase EFR"/>
    <property type="match status" value="1"/>
</dbReference>
<keyword evidence="4" id="KW-1003">Cell membrane</keyword>
<evidence type="ECO:0000256" key="15">
    <source>
        <dbReference type="ARBA" id="ARBA00022989"/>
    </source>
</evidence>
<dbReference type="InterPro" id="IPR001611">
    <property type="entry name" value="Leu-rich_rpt"/>
</dbReference>
<dbReference type="GO" id="GO:0005886">
    <property type="term" value="C:plasma membrane"/>
    <property type="evidence" value="ECO:0007669"/>
    <property type="project" value="UniProtKB-SubCell"/>
</dbReference>
<dbReference type="FunFam" id="1.10.510.10:FF:000358">
    <property type="entry name" value="Putative leucine-rich repeat receptor-like serine/threonine-protein kinase"/>
    <property type="match status" value="1"/>
</dbReference>
<evidence type="ECO:0000256" key="3">
    <source>
        <dbReference type="ARBA" id="ARBA00012513"/>
    </source>
</evidence>
<keyword evidence="6" id="KW-0597">Phosphoprotein</keyword>
<dbReference type="PROSITE" id="PS00107">
    <property type="entry name" value="PROTEIN_KINASE_ATP"/>
    <property type="match status" value="1"/>
</dbReference>
<keyword evidence="18" id="KW-0325">Glycoprotein</keyword>
<keyword evidence="12 21" id="KW-0547">Nucleotide-binding</keyword>
<accession>A0A2G9G9H3</accession>
<evidence type="ECO:0000256" key="18">
    <source>
        <dbReference type="ARBA" id="ARBA00023180"/>
    </source>
</evidence>
<dbReference type="Pfam" id="PF00069">
    <property type="entry name" value="Pkinase"/>
    <property type="match status" value="1"/>
</dbReference>
<dbReference type="InterPro" id="IPR051716">
    <property type="entry name" value="Plant_RL_S/T_kinase"/>
</dbReference>
<dbReference type="PROSITE" id="PS50011">
    <property type="entry name" value="PROTEIN_KINASE_DOM"/>
    <property type="match status" value="2"/>
</dbReference>
<dbReference type="FunFam" id="3.80.10.10:FF:000095">
    <property type="entry name" value="LRR receptor-like serine/threonine-protein kinase GSO1"/>
    <property type="match status" value="1"/>
</dbReference>
<keyword evidence="10" id="KW-0732">Signal</keyword>
<dbReference type="Pfam" id="PF13855">
    <property type="entry name" value="LRR_8"/>
    <property type="match status" value="3"/>
</dbReference>
<evidence type="ECO:0000256" key="1">
    <source>
        <dbReference type="ARBA" id="ARBA00004162"/>
    </source>
</evidence>
<evidence type="ECO:0000256" key="21">
    <source>
        <dbReference type="PROSITE-ProRule" id="PRU10141"/>
    </source>
</evidence>
<dbReference type="Proteomes" id="UP000231279">
    <property type="component" value="Unassembled WGS sequence"/>
</dbReference>
<evidence type="ECO:0000256" key="11">
    <source>
        <dbReference type="ARBA" id="ARBA00022737"/>
    </source>
</evidence>
<reference evidence="25" key="1">
    <citation type="journal article" date="2018" name="Gigascience">
        <title>Genome assembly of the Pink Ipe (Handroanthus impetiginosus, Bignoniaceae), a highly valued, ecologically keystone Neotropical timber forest tree.</title>
        <authorList>
            <person name="Silva-Junior O.B."/>
            <person name="Grattapaglia D."/>
            <person name="Novaes E."/>
            <person name="Collevatti R.G."/>
        </authorList>
    </citation>
    <scope>NUCLEOTIDE SEQUENCE [LARGE SCALE GENOMIC DNA]</scope>
    <source>
        <strain evidence="25">cv. UFG-1</strain>
    </source>
</reference>
<keyword evidence="13 24" id="KW-0418">Kinase</keyword>
<evidence type="ECO:0000313" key="24">
    <source>
        <dbReference type="EMBL" id="PIN01939.1"/>
    </source>
</evidence>
<keyword evidence="16 22" id="KW-0472">Membrane</keyword>
<dbReference type="InterPro" id="IPR032675">
    <property type="entry name" value="LRR_dom_sf"/>
</dbReference>
<dbReference type="GO" id="GO:0004674">
    <property type="term" value="F:protein serine/threonine kinase activity"/>
    <property type="evidence" value="ECO:0007669"/>
    <property type="project" value="UniProtKB-KW"/>
</dbReference>
<dbReference type="SUPFAM" id="SSF52047">
    <property type="entry name" value="RNI-like"/>
    <property type="match status" value="1"/>
</dbReference>
<dbReference type="EC" id="2.7.11.1" evidence="3"/>
<proteinExistence type="predicted"/>
<dbReference type="InterPro" id="IPR003591">
    <property type="entry name" value="Leu-rich_rpt_typical-subtyp"/>
</dbReference>
<gene>
    <name evidence="24" type="ORF">CDL12_25544</name>
</gene>
<evidence type="ECO:0000256" key="6">
    <source>
        <dbReference type="ARBA" id="ARBA00022553"/>
    </source>
</evidence>
<evidence type="ECO:0000256" key="13">
    <source>
        <dbReference type="ARBA" id="ARBA00022777"/>
    </source>
</evidence>
<evidence type="ECO:0000256" key="9">
    <source>
        <dbReference type="ARBA" id="ARBA00022692"/>
    </source>
</evidence>
<evidence type="ECO:0000256" key="2">
    <source>
        <dbReference type="ARBA" id="ARBA00004479"/>
    </source>
</evidence>
<evidence type="ECO:0000313" key="25">
    <source>
        <dbReference type="Proteomes" id="UP000231279"/>
    </source>
</evidence>
<feature type="domain" description="Protein kinase" evidence="23">
    <location>
        <begin position="316"/>
        <end position="625"/>
    </location>
</feature>
<dbReference type="GO" id="GO:0006952">
    <property type="term" value="P:defense response"/>
    <property type="evidence" value="ECO:0007669"/>
    <property type="project" value="UniProtKB-ARBA"/>
</dbReference>
<dbReference type="SMART" id="SM00220">
    <property type="entry name" value="S_TKc"/>
    <property type="match status" value="2"/>
</dbReference>
<evidence type="ECO:0000259" key="23">
    <source>
        <dbReference type="PROSITE" id="PS50011"/>
    </source>
</evidence>
<keyword evidence="8 24" id="KW-0808">Transferase</keyword>
<comment type="catalytic activity">
    <reaction evidence="20">
        <text>L-seryl-[protein] + ATP = O-phospho-L-seryl-[protein] + ADP + H(+)</text>
        <dbReference type="Rhea" id="RHEA:17989"/>
        <dbReference type="Rhea" id="RHEA-COMP:9863"/>
        <dbReference type="Rhea" id="RHEA-COMP:11604"/>
        <dbReference type="ChEBI" id="CHEBI:15378"/>
        <dbReference type="ChEBI" id="CHEBI:29999"/>
        <dbReference type="ChEBI" id="CHEBI:30616"/>
        <dbReference type="ChEBI" id="CHEBI:83421"/>
        <dbReference type="ChEBI" id="CHEBI:456216"/>
        <dbReference type="EC" id="2.7.11.1"/>
    </reaction>
</comment>
<keyword evidence="7" id="KW-0433">Leucine-rich repeat</keyword>
<evidence type="ECO:0000256" key="12">
    <source>
        <dbReference type="ARBA" id="ARBA00022741"/>
    </source>
</evidence>
<evidence type="ECO:0000256" key="20">
    <source>
        <dbReference type="ARBA" id="ARBA00048679"/>
    </source>
</evidence>
<feature type="transmembrane region" description="Helical" evidence="22">
    <location>
        <begin position="250"/>
        <end position="275"/>
    </location>
</feature>
<dbReference type="Gene3D" id="1.10.510.10">
    <property type="entry name" value="Transferase(Phosphotransferase) domain 1"/>
    <property type="match status" value="2"/>
</dbReference>
<dbReference type="FunFam" id="3.80.10.10:FF:000288">
    <property type="entry name" value="LRR receptor-like serine/threonine-protein kinase EFR"/>
    <property type="match status" value="1"/>
</dbReference>
<comment type="caution">
    <text evidence="24">The sequence shown here is derived from an EMBL/GenBank/DDBJ whole genome shotgun (WGS) entry which is preliminary data.</text>
</comment>
<dbReference type="InterPro" id="IPR001245">
    <property type="entry name" value="Ser-Thr/Tyr_kinase_cat_dom"/>
</dbReference>
<keyword evidence="25" id="KW-1185">Reference proteome</keyword>
<evidence type="ECO:0000256" key="4">
    <source>
        <dbReference type="ARBA" id="ARBA00022475"/>
    </source>
</evidence>
<dbReference type="PANTHER" id="PTHR48053:SF37">
    <property type="entry name" value="LEUCINE-RICH REPEAT PROTEIN KINASE FAMILY PROTEIN"/>
    <property type="match status" value="1"/>
</dbReference>
<evidence type="ECO:0000256" key="19">
    <source>
        <dbReference type="ARBA" id="ARBA00047899"/>
    </source>
</evidence>
<keyword evidence="17" id="KW-0675">Receptor</keyword>
<feature type="transmembrane region" description="Helical" evidence="22">
    <location>
        <begin position="1072"/>
        <end position="1099"/>
    </location>
</feature>
<dbReference type="InterPro" id="IPR008271">
    <property type="entry name" value="Ser/Thr_kinase_AS"/>
</dbReference>
<dbReference type="PROSITE" id="PS00108">
    <property type="entry name" value="PROTEIN_KINASE_ST"/>
    <property type="match status" value="1"/>
</dbReference>
<evidence type="ECO:0000256" key="5">
    <source>
        <dbReference type="ARBA" id="ARBA00022527"/>
    </source>
</evidence>
<keyword evidence="5 24" id="KW-0723">Serine/threonine-protein kinase</keyword>
<evidence type="ECO:0000256" key="22">
    <source>
        <dbReference type="SAM" id="Phobius"/>
    </source>
</evidence>
<feature type="binding site" evidence="21">
    <location>
        <position position="1159"/>
    </location>
    <ligand>
        <name>ATP</name>
        <dbReference type="ChEBI" id="CHEBI:30616"/>
    </ligand>
</feature>
<dbReference type="SMART" id="SM00369">
    <property type="entry name" value="LRR_TYP"/>
    <property type="match status" value="10"/>
</dbReference>
<feature type="domain" description="Protein kinase" evidence="23">
    <location>
        <begin position="1130"/>
        <end position="1401"/>
    </location>
</feature>
<dbReference type="Pfam" id="PF07714">
    <property type="entry name" value="PK_Tyr_Ser-Thr"/>
    <property type="match status" value="1"/>
</dbReference>
<keyword evidence="9 22" id="KW-0812">Transmembrane</keyword>
<dbReference type="Gene3D" id="3.80.10.10">
    <property type="entry name" value="Ribonuclease Inhibitor"/>
    <property type="match status" value="5"/>
</dbReference>
<dbReference type="OrthoDB" id="911086at2759"/>
<comment type="subcellular location">
    <subcellularLocation>
        <location evidence="1">Cell membrane</location>
        <topology evidence="1">Single-pass membrane protein</topology>
    </subcellularLocation>
    <subcellularLocation>
        <location evidence="2">Membrane</location>
        <topology evidence="2">Single-pass type I membrane protein</topology>
    </subcellularLocation>
</comment>
<keyword evidence="11" id="KW-0677">Repeat</keyword>
<sequence length="1443" mass="158259">MKYQEIPGRVSQLNLSHNGIVGTLRDLDFSLFPHLEKLDFYKNSLYGTIPSNISNLTNLNYLDLSRNNFSGNVPPELGLSNQISGSFPKSLTKLPLLFKLKLNDNKFQGNIRTEIRNLLELRQLTIAGNSFDGVIPKEIGACKKLQDLNLSRNELNGSIPIEIGELNSLENLDLSSNMLLGEVPEQLGELKIIAKMNLSQIFCQGRIPNYRAFQEATFDGLRNNKGLCGNSSSLKHCPQVHINRRKGKRITVLIISPVAGSLRILILTGGIFLFLRSGKRDDVEANESTQTKDLFAIWSFDGKMVYQNIIIATEEFDSKHLIGEGSVGSVYKAELLDGRVVAVKKLRALDGEDNLRGFKNEIEAQTEIRHRNIVKLYGFCSHSRYSFLVYEFLEGGSLASTLGDDEKALGFEWIKRVNVVKGVANALCYMHHDVSPPIVQRDISSKNVLLDSDQEAHVSDFGTAKLLKPDSSNWTSFGGTFGYAAPALIAFKAATNDPLNSLNSWNSSVPLCQWNGIICGRRHQRVIGLNLAKKNLTGFITPHIGNLSFLRFLSLDNNSFTGKLPDELGRLKRLQNFSISYNLLDGEIPASLSNCTNLLSIIVSYNRLSGQLPPELGSLSKLELLALSKNNVSGEIPSAFGNLSSLVRLYGGSNGLKGRIPASLGRLTRLELLAFGENELTGFIPPTIFNLSYITILDLAANQIEGTLPPNLGTVFPNLEFFSIGINLFTGTIPASIMNATNLRYLHVGYNKFSGEGKPNDLSFISSLTNATNLVSLGLDGNGFGGELPLTLWNLSSTLSRLFLSENQLTGTLPSDIGKFIYLQDFRLNDNKFTGMIPHTVGELRNLQVLDFSRNRFSSSIPSGIGNLSQLVYLYLSENILANVIPPSLGDCQNLLVLNLSQNILTGPVAGEVLSIPSLRTFDLSHNQLNSTLPTEIGNLKNLEYFNVSENNFAGRIPSTLGSCVRLEVLDMEGNSFEGNLPSSLSSLRGLEVLNLSRNKFDGPIPTFLSEFNLMALNLSFNDFSGTSPEDGIFKNSSLVSVLRNPKLCGGIPELKLPKCNLEKSKKSSLSFALKIVISTTGVILGITMILGVLIFCCLKRRKTKPSLTAFGNLIPNVSYKTLLEATGGFSQESLLGVGSYGAVHKGNLGQDRTPVAIKILNLSQHGALKSFLAECEALRNIRHRNLVKVLTACSGVNFQGNDFKALVYEFMPNGSLDDWLHPESNGDPAHENIRGLNIVQRLNIAVDIACAVDYLHLRCATPIVHCDLKPSNVLLDDDLVAHVGDFGLARFLSQGTKSFSMHQGSSSLVRGTIGYTAPEYGTGSEPSTYGDVYSFGFLLLEMFTGKRPTDEMFKDGFGLHSFVQNSLPHRVTDIIEPTLRHDIVNHKFYMCLVKVLEVGVACSTDSARQRVNIADVASELQSIRSGLLRNGSDGEIEMENNE</sequence>
<dbReference type="FunFam" id="3.80.10.10:FF:000383">
    <property type="entry name" value="Leucine-rich repeat receptor protein kinase EMS1"/>
    <property type="match status" value="1"/>
</dbReference>
<dbReference type="InterPro" id="IPR000719">
    <property type="entry name" value="Prot_kinase_dom"/>
</dbReference>
<evidence type="ECO:0000256" key="14">
    <source>
        <dbReference type="ARBA" id="ARBA00022840"/>
    </source>
</evidence>
<evidence type="ECO:0000256" key="10">
    <source>
        <dbReference type="ARBA" id="ARBA00022729"/>
    </source>
</evidence>
<dbReference type="PANTHER" id="PTHR48053">
    <property type="entry name" value="LEUCINE RICH REPEAT FAMILY PROTEIN, EXPRESSED"/>
    <property type="match status" value="1"/>
</dbReference>
<dbReference type="SUPFAM" id="SSF52058">
    <property type="entry name" value="L domain-like"/>
    <property type="match status" value="2"/>
</dbReference>
<name>A0A2G9G9H3_9LAMI</name>
<evidence type="ECO:0000256" key="8">
    <source>
        <dbReference type="ARBA" id="ARBA00022679"/>
    </source>
</evidence>
<dbReference type="GO" id="GO:0106310">
    <property type="term" value="F:protein serine kinase activity"/>
    <property type="evidence" value="ECO:0007669"/>
    <property type="project" value="RHEA"/>
</dbReference>
<comment type="catalytic activity">
    <reaction evidence="19">
        <text>L-threonyl-[protein] + ATP = O-phospho-L-threonyl-[protein] + ADP + H(+)</text>
        <dbReference type="Rhea" id="RHEA:46608"/>
        <dbReference type="Rhea" id="RHEA-COMP:11060"/>
        <dbReference type="Rhea" id="RHEA-COMP:11605"/>
        <dbReference type="ChEBI" id="CHEBI:15378"/>
        <dbReference type="ChEBI" id="CHEBI:30013"/>
        <dbReference type="ChEBI" id="CHEBI:30616"/>
        <dbReference type="ChEBI" id="CHEBI:61977"/>
        <dbReference type="ChEBI" id="CHEBI:456216"/>
        <dbReference type="EC" id="2.7.11.1"/>
    </reaction>
</comment>
<dbReference type="FunFam" id="3.80.10.10:FF:000101">
    <property type="entry name" value="LRR receptor-like serine/threonine-protein kinase ERECTA"/>
    <property type="match status" value="1"/>
</dbReference>
<dbReference type="SUPFAM" id="SSF56112">
    <property type="entry name" value="Protein kinase-like (PK-like)"/>
    <property type="match status" value="2"/>
</dbReference>
<protein>
    <recommendedName>
        <fullName evidence="3">non-specific serine/threonine protein kinase</fullName>
        <ecNumber evidence="3">2.7.11.1</ecNumber>
    </recommendedName>
</protein>
<organism evidence="24 25">
    <name type="scientific">Handroanthus impetiginosus</name>
    <dbReference type="NCBI Taxonomy" id="429701"/>
    <lineage>
        <taxon>Eukaryota</taxon>
        <taxon>Viridiplantae</taxon>
        <taxon>Streptophyta</taxon>
        <taxon>Embryophyta</taxon>
        <taxon>Tracheophyta</taxon>
        <taxon>Spermatophyta</taxon>
        <taxon>Magnoliopsida</taxon>
        <taxon>eudicotyledons</taxon>
        <taxon>Gunneridae</taxon>
        <taxon>Pentapetalae</taxon>
        <taxon>asterids</taxon>
        <taxon>lamiids</taxon>
        <taxon>Lamiales</taxon>
        <taxon>Bignoniaceae</taxon>
        <taxon>Crescentiina</taxon>
        <taxon>Tabebuia alliance</taxon>
        <taxon>Handroanthus</taxon>
    </lineage>
</organism>
<keyword evidence="15 22" id="KW-1133">Transmembrane helix</keyword>
<dbReference type="InterPro" id="IPR011009">
    <property type="entry name" value="Kinase-like_dom_sf"/>
</dbReference>
<dbReference type="EMBL" id="NKXS01006155">
    <property type="protein sequence ID" value="PIN01939.1"/>
    <property type="molecule type" value="Genomic_DNA"/>
</dbReference>
<dbReference type="InterPro" id="IPR017441">
    <property type="entry name" value="Protein_kinase_ATP_BS"/>
</dbReference>
<dbReference type="FunFam" id="3.30.200.20:FF:000309">
    <property type="entry name" value="Leucine-rich repeat receptor protein kinase MSP1"/>
    <property type="match status" value="1"/>
</dbReference>
<dbReference type="STRING" id="429701.A0A2G9G9H3"/>
<evidence type="ECO:0000256" key="7">
    <source>
        <dbReference type="ARBA" id="ARBA00022614"/>
    </source>
</evidence>
<dbReference type="Gene3D" id="3.30.200.20">
    <property type="entry name" value="Phosphorylase Kinase, domain 1"/>
    <property type="match status" value="2"/>
</dbReference>
<dbReference type="GO" id="GO:0005524">
    <property type="term" value="F:ATP binding"/>
    <property type="evidence" value="ECO:0007669"/>
    <property type="project" value="UniProtKB-UniRule"/>
</dbReference>
<dbReference type="GO" id="GO:0051707">
    <property type="term" value="P:response to other organism"/>
    <property type="evidence" value="ECO:0007669"/>
    <property type="project" value="UniProtKB-ARBA"/>
</dbReference>